<keyword evidence="9 10" id="KW-0687">Ribonucleoprotein</keyword>
<evidence type="ECO:0000313" key="12">
    <source>
        <dbReference type="EMBL" id="NDJ95501.1"/>
    </source>
</evidence>
<dbReference type="Pfam" id="PF01423">
    <property type="entry name" value="LSM"/>
    <property type="match status" value="1"/>
</dbReference>
<dbReference type="SUPFAM" id="SSF50182">
    <property type="entry name" value="Sm-like ribonucleoproteins"/>
    <property type="match status" value="1"/>
</dbReference>
<dbReference type="GO" id="GO:0000398">
    <property type="term" value="P:mRNA splicing, via spliceosome"/>
    <property type="evidence" value="ECO:0007669"/>
    <property type="project" value="InterPro"/>
</dbReference>
<keyword evidence="8 10" id="KW-0539">Nucleus</keyword>
<dbReference type="AlphaFoldDB" id="A0A6G3MNE7"/>
<dbReference type="SMART" id="SM00651">
    <property type="entry name" value="Sm"/>
    <property type="match status" value="1"/>
</dbReference>
<evidence type="ECO:0000256" key="8">
    <source>
        <dbReference type="ARBA" id="ARBA00023242"/>
    </source>
</evidence>
<evidence type="ECO:0000256" key="7">
    <source>
        <dbReference type="ARBA" id="ARBA00023187"/>
    </source>
</evidence>
<dbReference type="InterPro" id="IPR034101">
    <property type="entry name" value="Lsm4"/>
</dbReference>
<comment type="similarity">
    <text evidence="2 10">Belongs to the snRNP Sm proteins family.</text>
</comment>
<dbReference type="GO" id="GO:0000956">
    <property type="term" value="P:nuclear-transcribed mRNA catabolic process"/>
    <property type="evidence" value="ECO:0007669"/>
    <property type="project" value="UniProtKB-UniRule"/>
</dbReference>
<proteinExistence type="inferred from homology"/>
<reference evidence="12" key="1">
    <citation type="submission" date="2018-11" db="EMBL/GenBank/DDBJ databases">
        <title>Henneguya salminicola genome and transcriptome.</title>
        <authorList>
            <person name="Yahalomi D."/>
            <person name="Atkinson S.D."/>
            <person name="Neuhof M."/>
            <person name="Chang E.S."/>
            <person name="Philippe H."/>
            <person name="Cartwright P."/>
            <person name="Bartholomew J.L."/>
            <person name="Huchon D."/>
        </authorList>
    </citation>
    <scope>NUCLEOTIDE SEQUENCE</scope>
    <source>
        <strain evidence="12">Hz1</strain>
        <tissue evidence="12">Whole</tissue>
    </source>
</reference>
<evidence type="ECO:0000256" key="9">
    <source>
        <dbReference type="ARBA" id="ARBA00023274"/>
    </source>
</evidence>
<protein>
    <recommendedName>
        <fullName evidence="10">U6 snRNA-associated Sm-like protein LSm4</fullName>
    </recommendedName>
</protein>
<evidence type="ECO:0000256" key="2">
    <source>
        <dbReference type="ARBA" id="ARBA00006850"/>
    </source>
</evidence>
<evidence type="ECO:0000259" key="11">
    <source>
        <dbReference type="PROSITE" id="PS52002"/>
    </source>
</evidence>
<evidence type="ECO:0000256" key="10">
    <source>
        <dbReference type="RuleBase" id="RU365049"/>
    </source>
</evidence>
<dbReference type="GO" id="GO:0005681">
    <property type="term" value="C:spliceosomal complex"/>
    <property type="evidence" value="ECO:0007669"/>
    <property type="project" value="UniProtKB-UniRule"/>
</dbReference>
<comment type="subunit">
    <text evidence="10">LSm subunits form a heteromer with a doughnut shape.</text>
</comment>
<evidence type="ECO:0000256" key="6">
    <source>
        <dbReference type="ARBA" id="ARBA00022884"/>
    </source>
</evidence>
<evidence type="ECO:0000256" key="3">
    <source>
        <dbReference type="ARBA" id="ARBA00008146"/>
    </source>
</evidence>
<gene>
    <name evidence="10" type="primary">LSM4</name>
</gene>
<evidence type="ECO:0000256" key="1">
    <source>
        <dbReference type="ARBA" id="ARBA00004123"/>
    </source>
</evidence>
<comment type="function">
    <text evidence="10">Binds specifically to the 3'-terminal U-tract of U6 snRNA.</text>
</comment>
<dbReference type="InterPro" id="IPR047575">
    <property type="entry name" value="Sm"/>
</dbReference>
<keyword evidence="5 10" id="KW-0747">Spliceosome</keyword>
<evidence type="ECO:0000256" key="4">
    <source>
        <dbReference type="ARBA" id="ARBA00022664"/>
    </source>
</evidence>
<name>A0A6G3MNE7_HENSL</name>
<dbReference type="FunFam" id="2.30.30.100:FF:000002">
    <property type="entry name" value="Small nuclear ribonucleoprotein Sm D3"/>
    <property type="match status" value="1"/>
</dbReference>
<keyword evidence="4 10" id="KW-0507">mRNA processing</keyword>
<dbReference type="PANTHER" id="PTHR23338">
    <property type="entry name" value="SMALL NUCLEAR RIBONUCLEOPROTEIN SM"/>
    <property type="match status" value="1"/>
</dbReference>
<accession>A0A6G3MNE7</accession>
<comment type="subcellular location">
    <subcellularLocation>
        <location evidence="1 10">Nucleus</location>
    </subcellularLocation>
</comment>
<dbReference type="InterPro" id="IPR001163">
    <property type="entry name" value="Sm_dom_euk/arc"/>
</dbReference>
<comment type="similarity">
    <text evidence="3">Belongs to the snRNP core protein family.</text>
</comment>
<dbReference type="CDD" id="cd01723">
    <property type="entry name" value="LSm4"/>
    <property type="match status" value="1"/>
</dbReference>
<dbReference type="GO" id="GO:0003723">
    <property type="term" value="F:RNA binding"/>
    <property type="evidence" value="ECO:0007669"/>
    <property type="project" value="UniProtKB-KW"/>
</dbReference>
<dbReference type="InterPro" id="IPR010920">
    <property type="entry name" value="LSM_dom_sf"/>
</dbReference>
<dbReference type="Gene3D" id="2.30.30.100">
    <property type="match status" value="1"/>
</dbReference>
<evidence type="ECO:0000256" key="5">
    <source>
        <dbReference type="ARBA" id="ARBA00022728"/>
    </source>
</evidence>
<organism evidence="12">
    <name type="scientific">Henneguya salminicola</name>
    <name type="common">Myxosporean</name>
    <dbReference type="NCBI Taxonomy" id="69463"/>
    <lineage>
        <taxon>Eukaryota</taxon>
        <taxon>Metazoa</taxon>
        <taxon>Cnidaria</taxon>
        <taxon>Myxozoa</taxon>
        <taxon>Myxosporea</taxon>
        <taxon>Bivalvulida</taxon>
        <taxon>Platysporina</taxon>
        <taxon>Myxobolidae</taxon>
        <taxon>Henneguya</taxon>
    </lineage>
</organism>
<sequence length="99" mass="11390">MVLPISLLKAAQGQPMMIELKNGETYNGHLVDSDCFMNLHLKDVICTSKDGDKFWKMSEIFIRGVNIKFLRIPSEILNSVKEENTAKAKHRNQFNRPKK</sequence>
<feature type="domain" description="Sm" evidence="11">
    <location>
        <begin position="3"/>
        <end position="76"/>
    </location>
</feature>
<keyword evidence="6 10" id="KW-0694">RNA-binding</keyword>
<dbReference type="EMBL" id="GHBP01025831">
    <property type="protein sequence ID" value="NDJ95501.1"/>
    <property type="molecule type" value="Transcribed_RNA"/>
</dbReference>
<dbReference type="InterPro" id="IPR027141">
    <property type="entry name" value="LSm4/Sm_D1/D3"/>
</dbReference>
<dbReference type="PROSITE" id="PS52002">
    <property type="entry name" value="SM"/>
    <property type="match status" value="1"/>
</dbReference>
<keyword evidence="7 10" id="KW-0508">mRNA splicing</keyword>